<dbReference type="EMBL" id="CP019911">
    <property type="protein sequence ID" value="AQW31074.1"/>
    <property type="molecule type" value="Genomic_DNA"/>
</dbReference>
<dbReference type="RefSeq" id="WP_013210340.1">
    <property type="nucleotide sequence ID" value="NZ_CP019911.1"/>
</dbReference>
<evidence type="ECO:0000313" key="2">
    <source>
        <dbReference type="Proteomes" id="UP000189628"/>
    </source>
</evidence>
<reference evidence="1 2" key="1">
    <citation type="submission" date="2017-02" db="EMBL/GenBank/DDBJ databases">
        <title>Blood Disease Bacterium A2-HR MARDI.</title>
        <authorList>
            <person name="Badrun R."/>
            <person name="Abu Bakar N."/>
            <person name="Laboh R."/>
        </authorList>
    </citation>
    <scope>NUCLEOTIDE SEQUENCE [LARGE SCALE GENOMIC DNA]</scope>
    <source>
        <strain evidence="1 2">A2-HR MARDI</strain>
    </source>
</reference>
<evidence type="ECO:0000313" key="1">
    <source>
        <dbReference type="EMBL" id="AQW31074.1"/>
    </source>
</evidence>
<accession>A0A1U9VK57</accession>
<gene>
    <name evidence="1" type="ORF">B0B51_14750</name>
</gene>
<dbReference type="Proteomes" id="UP000189628">
    <property type="component" value="Chromosome"/>
</dbReference>
<name>A0A1U9VK57_9RALS</name>
<proteinExistence type="predicted"/>
<dbReference type="AlphaFoldDB" id="A0A1U9VK57"/>
<sequence length="116" mass="12885">MPLTWLLVALLGVWRITHLLVAEDGPWDASARFREAVGNGVWGKLLDCFSCLSLWVSVPFAFALGATWPERVLLWPALSGGAILIERLVARYTEPPPASYFEELASQETGDVMLRK</sequence>
<evidence type="ECO:0008006" key="3">
    <source>
        <dbReference type="Google" id="ProtNLM"/>
    </source>
</evidence>
<organism evidence="1 2">
    <name type="scientific">blood disease bacterium A2-HR MARDI</name>
    <dbReference type="NCBI Taxonomy" id="1944648"/>
    <lineage>
        <taxon>Bacteria</taxon>
        <taxon>Pseudomonadati</taxon>
        <taxon>Pseudomonadota</taxon>
        <taxon>Betaproteobacteria</taxon>
        <taxon>Burkholderiales</taxon>
        <taxon>Burkholderiaceae</taxon>
        <taxon>Ralstonia</taxon>
        <taxon>Ralstonia solanacearum species complex</taxon>
    </lineage>
</organism>
<protein>
    <recommendedName>
        <fullName evidence="3">DUF1360 domain-containing protein</fullName>
    </recommendedName>
</protein>